<feature type="region of interest" description="Disordered" evidence="1">
    <location>
        <begin position="39"/>
        <end position="70"/>
    </location>
</feature>
<reference evidence="2" key="2">
    <citation type="submission" date="2020-10" db="EMBL/GenBank/DDBJ databases">
        <authorList>
            <person name="Cooper E.A."/>
            <person name="Brenton Z.W."/>
            <person name="Flinn B.S."/>
            <person name="Jenkins J."/>
            <person name="Shu S."/>
            <person name="Flowers D."/>
            <person name="Luo F."/>
            <person name="Wang Y."/>
            <person name="Xia P."/>
            <person name="Barry K."/>
            <person name="Daum C."/>
            <person name="Lipzen A."/>
            <person name="Yoshinaga Y."/>
            <person name="Schmutz J."/>
            <person name="Saski C."/>
            <person name="Vermerris W."/>
            <person name="Kresovich S."/>
        </authorList>
    </citation>
    <scope>NUCLEOTIDE SEQUENCE</scope>
</reference>
<dbReference type="EMBL" id="CM027682">
    <property type="protein sequence ID" value="KAG0536800.1"/>
    <property type="molecule type" value="Genomic_DNA"/>
</dbReference>
<evidence type="ECO:0000313" key="3">
    <source>
        <dbReference type="Proteomes" id="UP000807115"/>
    </source>
</evidence>
<evidence type="ECO:0000313" key="2">
    <source>
        <dbReference type="EMBL" id="KAG0536800.1"/>
    </source>
</evidence>
<protein>
    <submittedName>
        <fullName evidence="2">Uncharacterized protein</fullName>
    </submittedName>
</protein>
<comment type="caution">
    <text evidence="2">The sequence shown here is derived from an EMBL/GenBank/DDBJ whole genome shotgun (WGS) entry which is preliminary data.</text>
</comment>
<dbReference type="AlphaFoldDB" id="A0A921UMR7"/>
<proteinExistence type="predicted"/>
<evidence type="ECO:0000256" key="1">
    <source>
        <dbReference type="SAM" id="MobiDB-lite"/>
    </source>
</evidence>
<feature type="region of interest" description="Disordered" evidence="1">
    <location>
        <begin position="1"/>
        <end position="20"/>
    </location>
</feature>
<feature type="compositionally biased region" description="Basic residues" evidence="1">
    <location>
        <begin position="39"/>
        <end position="50"/>
    </location>
</feature>
<dbReference type="Proteomes" id="UP000807115">
    <property type="component" value="Chromosome 3"/>
</dbReference>
<sequence>MDPVGVQLGGRRTRRGVPGSQFQAASTFTWPWRTCHRRQGAGRRCNRRSAARSGRPGPGSSWTLPPPTPPTLVRGHRPWVLPDHGRPWRSLLLRPDACVALPRRQGWRRLGPLHPFPPSREASGVSRRRLREDGQRRFYATASTSASAWVLACWWCRCAPPISRASPAMAPWDVAVTGFSPRLACRCAPPIAGESWCGSAWCGGDRHVWGSLLVRASHRRG</sequence>
<gene>
    <name evidence="2" type="ORF">BDA96_03G094200</name>
</gene>
<reference evidence="2" key="1">
    <citation type="journal article" date="2019" name="BMC Genomics">
        <title>A new reference genome for Sorghum bicolor reveals high levels of sequence similarity between sweet and grain genotypes: implications for the genetics of sugar metabolism.</title>
        <authorList>
            <person name="Cooper E.A."/>
            <person name="Brenton Z.W."/>
            <person name="Flinn B.S."/>
            <person name="Jenkins J."/>
            <person name="Shu S."/>
            <person name="Flowers D."/>
            <person name="Luo F."/>
            <person name="Wang Y."/>
            <person name="Xia P."/>
            <person name="Barry K."/>
            <person name="Daum C."/>
            <person name="Lipzen A."/>
            <person name="Yoshinaga Y."/>
            <person name="Schmutz J."/>
            <person name="Saski C."/>
            <person name="Vermerris W."/>
            <person name="Kresovich S."/>
        </authorList>
    </citation>
    <scope>NUCLEOTIDE SEQUENCE</scope>
</reference>
<name>A0A921UMR7_SORBI</name>
<accession>A0A921UMR7</accession>
<organism evidence="2 3">
    <name type="scientific">Sorghum bicolor</name>
    <name type="common">Sorghum</name>
    <name type="synonym">Sorghum vulgare</name>
    <dbReference type="NCBI Taxonomy" id="4558"/>
    <lineage>
        <taxon>Eukaryota</taxon>
        <taxon>Viridiplantae</taxon>
        <taxon>Streptophyta</taxon>
        <taxon>Embryophyta</taxon>
        <taxon>Tracheophyta</taxon>
        <taxon>Spermatophyta</taxon>
        <taxon>Magnoliopsida</taxon>
        <taxon>Liliopsida</taxon>
        <taxon>Poales</taxon>
        <taxon>Poaceae</taxon>
        <taxon>PACMAD clade</taxon>
        <taxon>Panicoideae</taxon>
        <taxon>Andropogonodae</taxon>
        <taxon>Andropogoneae</taxon>
        <taxon>Sorghinae</taxon>
        <taxon>Sorghum</taxon>
    </lineage>
</organism>